<accession>A0A0M9A4E8</accession>
<dbReference type="Proteomes" id="UP000053105">
    <property type="component" value="Unassembled WGS sequence"/>
</dbReference>
<gene>
    <name evidence="2" type="ORF">WN51_12040</name>
</gene>
<evidence type="ECO:0000256" key="1">
    <source>
        <dbReference type="SAM" id="MobiDB-lite"/>
    </source>
</evidence>
<dbReference type="EMBL" id="KQ435759">
    <property type="protein sequence ID" value="KOX75713.1"/>
    <property type="molecule type" value="Genomic_DNA"/>
</dbReference>
<keyword evidence="3" id="KW-1185">Reference proteome</keyword>
<evidence type="ECO:0000313" key="3">
    <source>
        <dbReference type="Proteomes" id="UP000053105"/>
    </source>
</evidence>
<name>A0A0M9A4E8_9HYME</name>
<proteinExistence type="predicted"/>
<protein>
    <submittedName>
        <fullName evidence="2">Uncharacterized protein</fullName>
    </submittedName>
</protein>
<reference evidence="2 3" key="1">
    <citation type="submission" date="2015-07" db="EMBL/GenBank/DDBJ databases">
        <title>The genome of Melipona quadrifasciata.</title>
        <authorList>
            <person name="Pan H."/>
            <person name="Kapheim K."/>
        </authorList>
    </citation>
    <scope>NUCLEOTIDE SEQUENCE [LARGE SCALE GENOMIC DNA]</scope>
    <source>
        <strain evidence="2">0111107301</strain>
        <tissue evidence="2">Whole body</tissue>
    </source>
</reference>
<evidence type="ECO:0000313" key="2">
    <source>
        <dbReference type="EMBL" id="KOX75713.1"/>
    </source>
</evidence>
<feature type="compositionally biased region" description="Basic and acidic residues" evidence="1">
    <location>
        <begin position="8"/>
        <end position="36"/>
    </location>
</feature>
<dbReference type="AlphaFoldDB" id="A0A0M9A4E8"/>
<feature type="region of interest" description="Disordered" evidence="1">
    <location>
        <begin position="1"/>
        <end position="36"/>
    </location>
</feature>
<organism evidence="2 3">
    <name type="scientific">Melipona quadrifasciata</name>
    <dbReference type="NCBI Taxonomy" id="166423"/>
    <lineage>
        <taxon>Eukaryota</taxon>
        <taxon>Metazoa</taxon>
        <taxon>Ecdysozoa</taxon>
        <taxon>Arthropoda</taxon>
        <taxon>Hexapoda</taxon>
        <taxon>Insecta</taxon>
        <taxon>Pterygota</taxon>
        <taxon>Neoptera</taxon>
        <taxon>Endopterygota</taxon>
        <taxon>Hymenoptera</taxon>
        <taxon>Apocrita</taxon>
        <taxon>Aculeata</taxon>
        <taxon>Apoidea</taxon>
        <taxon>Anthophila</taxon>
        <taxon>Apidae</taxon>
        <taxon>Melipona</taxon>
    </lineage>
</organism>
<sequence>MDGTSWHGVRDRDETCKRGQRERERGEQVAQNRDRQVRSLASVSISGLNGSYTSAATLRKLFATDVQLSHVDA</sequence>